<dbReference type="InterPro" id="IPR051257">
    <property type="entry name" value="Diverse_CBS-Domain"/>
</dbReference>
<dbReference type="PROSITE" id="PS51371">
    <property type="entry name" value="CBS"/>
    <property type="match status" value="2"/>
</dbReference>
<dbReference type="OrthoDB" id="9783590at2"/>
<dbReference type="PANTHER" id="PTHR43080">
    <property type="entry name" value="CBS DOMAIN-CONTAINING PROTEIN CBSX3, MITOCHONDRIAL"/>
    <property type="match status" value="1"/>
</dbReference>
<evidence type="ECO:0000259" key="4">
    <source>
        <dbReference type="PROSITE" id="PS51371"/>
    </source>
</evidence>
<dbReference type="RefSeq" id="WP_129609002.1">
    <property type="nucleotide sequence ID" value="NZ_UWOC01000138.1"/>
</dbReference>
<feature type="domain" description="CBS" evidence="4">
    <location>
        <begin position="94"/>
        <end position="152"/>
    </location>
</feature>
<dbReference type="CDD" id="cd04586">
    <property type="entry name" value="CBS_pair_BON_assoc"/>
    <property type="match status" value="1"/>
</dbReference>
<dbReference type="AlphaFoldDB" id="A0A3S4F9K3"/>
<keyword evidence="6" id="KW-1185">Reference proteome</keyword>
<dbReference type="PIRSF" id="PIRSF036990">
    <property type="entry name" value="UCP036990_CBS_BON"/>
    <property type="match status" value="1"/>
</dbReference>
<feature type="domain" description="BON" evidence="3">
    <location>
        <begin position="156"/>
        <end position="224"/>
    </location>
</feature>
<name>A0A3S4F9K3_9BRAD</name>
<evidence type="ECO:0000259" key="3">
    <source>
        <dbReference type="PROSITE" id="PS50914"/>
    </source>
</evidence>
<protein>
    <submittedName>
        <fullName evidence="5">Hypoxic response protein 1</fullName>
    </submittedName>
</protein>
<organism evidence="5 6">
    <name type="scientific">Rhodoplanes serenus</name>
    <dbReference type="NCBI Taxonomy" id="200615"/>
    <lineage>
        <taxon>Bacteria</taxon>
        <taxon>Pseudomonadati</taxon>
        <taxon>Pseudomonadota</taxon>
        <taxon>Alphaproteobacteria</taxon>
        <taxon>Hyphomicrobiales</taxon>
        <taxon>Nitrobacteraceae</taxon>
        <taxon>Rhodoplanes</taxon>
    </lineage>
</organism>
<evidence type="ECO:0000313" key="5">
    <source>
        <dbReference type="EMBL" id="VCU09009.1"/>
    </source>
</evidence>
<evidence type="ECO:0000256" key="1">
    <source>
        <dbReference type="ARBA" id="ARBA00023122"/>
    </source>
</evidence>
<dbReference type="PANTHER" id="PTHR43080:SF26">
    <property type="entry name" value="REGULATORY PROTEIN"/>
    <property type="match status" value="1"/>
</dbReference>
<keyword evidence="1 2" id="KW-0129">CBS domain</keyword>
<dbReference type="Proteomes" id="UP000289200">
    <property type="component" value="Unassembled WGS sequence"/>
</dbReference>
<dbReference type="InterPro" id="IPR017080">
    <property type="entry name" value="UCP036990_CBS_BON"/>
</dbReference>
<dbReference type="SMART" id="SM00116">
    <property type="entry name" value="CBS"/>
    <property type="match status" value="2"/>
</dbReference>
<dbReference type="Pfam" id="PF04972">
    <property type="entry name" value="BON"/>
    <property type="match status" value="1"/>
</dbReference>
<feature type="domain" description="CBS" evidence="4">
    <location>
        <begin position="7"/>
        <end position="65"/>
    </location>
</feature>
<reference evidence="6" key="1">
    <citation type="submission" date="2018-10" db="EMBL/GenBank/DDBJ databases">
        <authorList>
            <person name="Peiro R."/>
            <person name="Begona"/>
            <person name="Cbmso G."/>
            <person name="Lopez M."/>
            <person name="Gonzalez S."/>
            <person name="Sacristan E."/>
            <person name="Castillo E."/>
        </authorList>
    </citation>
    <scope>NUCLEOTIDE SEQUENCE [LARGE SCALE GENOMIC DNA]</scope>
</reference>
<dbReference type="InterPro" id="IPR000644">
    <property type="entry name" value="CBS_dom"/>
</dbReference>
<dbReference type="InterPro" id="IPR046342">
    <property type="entry name" value="CBS_dom_sf"/>
</dbReference>
<dbReference type="Pfam" id="PF00571">
    <property type="entry name" value="CBS"/>
    <property type="match status" value="2"/>
</dbReference>
<dbReference type="EMBL" id="UWOC01000138">
    <property type="protein sequence ID" value="VCU09009.1"/>
    <property type="molecule type" value="Genomic_DNA"/>
</dbReference>
<gene>
    <name evidence="5" type="primary">hrp1_2</name>
    <name evidence="5" type="ORF">RHODGE_RHODGE_02186</name>
</gene>
<comment type="caution">
    <text evidence="5">The sequence shown here is derived from an EMBL/GenBank/DDBJ whole genome shotgun (WGS) entry which is preliminary data.</text>
</comment>
<dbReference type="InterPro" id="IPR007055">
    <property type="entry name" value="BON_dom"/>
</dbReference>
<evidence type="ECO:0000256" key="2">
    <source>
        <dbReference type="PROSITE-ProRule" id="PRU00703"/>
    </source>
</evidence>
<dbReference type="SUPFAM" id="SSF54631">
    <property type="entry name" value="CBS-domain pair"/>
    <property type="match status" value="1"/>
</dbReference>
<dbReference type="Gene3D" id="3.30.1340.30">
    <property type="match status" value="1"/>
</dbReference>
<dbReference type="Gene3D" id="3.10.580.10">
    <property type="entry name" value="CBS-domain"/>
    <property type="match status" value="1"/>
</dbReference>
<proteinExistence type="predicted"/>
<evidence type="ECO:0000313" key="6">
    <source>
        <dbReference type="Proteomes" id="UP000289200"/>
    </source>
</evidence>
<accession>A0A3S4F9K3</accession>
<dbReference type="PROSITE" id="PS50914">
    <property type="entry name" value="BON"/>
    <property type="match status" value="1"/>
</dbReference>
<sequence length="243" mass="26549">MKVRDVMSTRVVTIAPEAPILDAVQLMLENRISGLPVVDADGRLAGIVTEGDFLRRAETGTVRKRPRWLEILVGPNSLAGDYVRQHGRRVDEVMTRTPVTIGEDAELDEVVALMERKRVKRLPVVRDGRLVGIISRANLLHALATAVRERPSATGGDAEIRQRVLDELARQPWAPIALIDVTVENGIVELRGSITESKQSEALKVCAENVPGVRGVVSHLTWIEPMSGLVISDPEPSAGGRSR</sequence>